<dbReference type="SUPFAM" id="SSF109604">
    <property type="entry name" value="HD-domain/PDEase-like"/>
    <property type="match status" value="1"/>
</dbReference>
<evidence type="ECO:0000256" key="6">
    <source>
        <dbReference type="RuleBase" id="RU003847"/>
    </source>
</evidence>
<evidence type="ECO:0000256" key="4">
    <source>
        <dbReference type="ARBA" id="ARBA00048244"/>
    </source>
</evidence>
<dbReference type="EC" id="2.7.6.5" evidence="2"/>
<dbReference type="CDD" id="cd01668">
    <property type="entry name" value="TGS_RSH"/>
    <property type="match status" value="1"/>
</dbReference>
<dbReference type="FunFam" id="3.10.20.30:FF:000002">
    <property type="entry name" value="GTP pyrophosphokinase (RelA/SpoT)"/>
    <property type="match status" value="1"/>
</dbReference>
<gene>
    <name evidence="10" type="primary">relA_2</name>
    <name evidence="10" type="ORF">IWT126_01797</name>
</gene>
<dbReference type="GO" id="GO:0005886">
    <property type="term" value="C:plasma membrane"/>
    <property type="evidence" value="ECO:0007669"/>
    <property type="project" value="TreeGrafter"/>
</dbReference>
<reference evidence="10 11" key="1">
    <citation type="submission" date="2015-11" db="EMBL/GenBank/DDBJ databases">
        <title>Draft genome sequences of new species of the genus Lactobacillus isolated from orchardgrass silage.</title>
        <authorList>
            <person name="Tohno M."/>
            <person name="Tanizawa Y."/>
            <person name="Arita M."/>
        </authorList>
    </citation>
    <scope>NUCLEOTIDE SEQUENCE [LARGE SCALE GENOMIC DNA]</scope>
    <source>
        <strain evidence="10 11">IWT126</strain>
    </source>
</reference>
<evidence type="ECO:0000256" key="2">
    <source>
        <dbReference type="ARBA" id="ARBA00013251"/>
    </source>
</evidence>
<dbReference type="GO" id="GO:0015970">
    <property type="term" value="P:guanosine tetraphosphate biosynthetic process"/>
    <property type="evidence" value="ECO:0007669"/>
    <property type="project" value="UniProtKB-UniPathway"/>
</dbReference>
<comment type="function">
    <text evidence="6">In eubacteria ppGpp (guanosine 3'-diphosphate 5'-diphosphate) is a mediator of the stringent response that coordinates a variety of cellular activities in response to changes in nutritional abundance.</text>
</comment>
<dbReference type="InterPro" id="IPR003607">
    <property type="entry name" value="HD/PDEase_dom"/>
</dbReference>
<dbReference type="GO" id="GO:0005525">
    <property type="term" value="F:GTP binding"/>
    <property type="evidence" value="ECO:0007669"/>
    <property type="project" value="UniProtKB-KW"/>
</dbReference>
<accession>A0A1Z5IJ02</accession>
<dbReference type="Pfam" id="PF13291">
    <property type="entry name" value="ACT_4"/>
    <property type="match status" value="1"/>
</dbReference>
<dbReference type="PANTHER" id="PTHR21262:SF31">
    <property type="entry name" value="GTP PYROPHOSPHOKINASE"/>
    <property type="match status" value="1"/>
</dbReference>
<dbReference type="EMBL" id="BCMG01000009">
    <property type="protein sequence ID" value="GAX01754.1"/>
    <property type="molecule type" value="Genomic_DNA"/>
</dbReference>
<dbReference type="Pfam" id="PF13328">
    <property type="entry name" value="HD_4"/>
    <property type="match status" value="1"/>
</dbReference>
<name>A0A1Z5IJ02_9LACO</name>
<evidence type="ECO:0000256" key="3">
    <source>
        <dbReference type="ARBA" id="ARBA00023134"/>
    </source>
</evidence>
<dbReference type="FunFam" id="1.10.3210.10:FF:000001">
    <property type="entry name" value="GTP pyrophosphokinase RelA"/>
    <property type="match status" value="1"/>
</dbReference>
<dbReference type="PROSITE" id="PS51831">
    <property type="entry name" value="HD"/>
    <property type="match status" value="1"/>
</dbReference>
<dbReference type="UniPathway" id="UPA00908">
    <property type="reaction ID" value="UER00884"/>
</dbReference>
<keyword evidence="11" id="KW-1185">Reference proteome</keyword>
<dbReference type="NCBIfam" id="TIGR00691">
    <property type="entry name" value="spoT_relA"/>
    <property type="match status" value="1"/>
</dbReference>
<comment type="catalytic activity">
    <reaction evidence="4">
        <text>GTP + ATP = guanosine 3'-diphosphate 5'-triphosphate + AMP</text>
        <dbReference type="Rhea" id="RHEA:22088"/>
        <dbReference type="ChEBI" id="CHEBI:30616"/>
        <dbReference type="ChEBI" id="CHEBI:37565"/>
        <dbReference type="ChEBI" id="CHEBI:142410"/>
        <dbReference type="ChEBI" id="CHEBI:456215"/>
        <dbReference type="EC" id="2.7.6.5"/>
    </reaction>
</comment>
<feature type="region of interest" description="Disordered" evidence="7">
    <location>
        <begin position="556"/>
        <end position="595"/>
    </location>
</feature>
<dbReference type="Pfam" id="PF02824">
    <property type="entry name" value="TGS"/>
    <property type="match status" value="1"/>
</dbReference>
<comment type="similarity">
    <text evidence="6">Belongs to the relA/spoT family.</text>
</comment>
<dbReference type="PROSITE" id="PS50889">
    <property type="entry name" value="S4"/>
    <property type="match status" value="1"/>
</dbReference>
<dbReference type="PROSITE" id="PS51880">
    <property type="entry name" value="TGS"/>
    <property type="match status" value="1"/>
</dbReference>
<dbReference type="OrthoDB" id="9805041at2"/>
<keyword evidence="3" id="KW-0547">Nucleotide-binding</keyword>
<dbReference type="SMART" id="SM00954">
    <property type="entry name" value="RelA_SpoT"/>
    <property type="match status" value="1"/>
</dbReference>
<dbReference type="InterPro" id="IPR006674">
    <property type="entry name" value="HD_domain"/>
</dbReference>
<protein>
    <recommendedName>
        <fullName evidence="2">GTP diphosphokinase</fullName>
        <ecNumber evidence="2">2.7.6.5</ecNumber>
    </recommendedName>
</protein>
<dbReference type="InterPro" id="IPR045600">
    <property type="entry name" value="RelA/SpoT_AH_RIS"/>
</dbReference>
<dbReference type="InterPro" id="IPR033655">
    <property type="entry name" value="TGS_RelA/SpoT"/>
</dbReference>
<sequence>MSREQTWTAQGVIDAVSAYMNKDHVAIVKRAYKFAAVAHKDQVRQSGEPYIMHPIQVAGILANLKMDPTTIASGFLHDIVEDTGVTLDDVRELFGDDIAMIVDGVTKLGKIKYKSNKQRLAENHRKLLLAMSKDIRVMIVKLADRLHNMRTLQHLRPDKQRRIANETLEIYAPLADRLGISAIKWELEDISLRYLNPQQYYRIVHLMNSRRDQRESYIAEAIVDIKHAIGDLHIDPEIYGRPKHIYSIYRKMRDQHKQFSQIYDLLAIRVIVDNIRDCYAVLGAIHTKWKPMPGRFKDYIAMPKANMYQSLHTTVIGPEGRPLEVQIRTKEMHRVAEFGVAAHWAYKEGKTDKVEATNTGNKLNWFKQIIELQEDTDDAADFMDSVKGELFGDHVYAFTPKGDVLELPKGAGPLDMAYQIHTEVGNHTTGATVNGKIVPLDYEVKNGDIVDIKTSSNSAGPNRDWLKLVSTRRARNKIKQFFRQKDREKNVESGRQIIEQQLRDFKFDPKELMTKDKLQKVVDKMHYSHIDDLFAAVGFGDLQPVGVANRLTEDVRHQREEQRQRQEEHELLEEHQTIDNTESESSSHRKRKLKPSEGVVIEGVDNLLVRLSHCCAPVPGDKIVGYITKGRGVSVHRANCPNVAHAEANGERIVEVYWDNPSETTSMYNADLEIQGYNRDGLLNDVLRIVNSTTKQLNVVNGRVDHNKMVTISISLGIRNAAQLERLMDNLKNVQDVYVVKRPFR</sequence>
<dbReference type="AlphaFoldDB" id="A0A1Z5IJ02"/>
<dbReference type="InterPro" id="IPR012676">
    <property type="entry name" value="TGS-like"/>
</dbReference>
<evidence type="ECO:0000256" key="5">
    <source>
        <dbReference type="PROSITE-ProRule" id="PRU00182"/>
    </source>
</evidence>
<dbReference type="SMART" id="SM00471">
    <property type="entry name" value="HDc"/>
    <property type="match status" value="1"/>
</dbReference>
<dbReference type="InterPro" id="IPR012675">
    <property type="entry name" value="Beta-grasp_dom_sf"/>
</dbReference>
<dbReference type="Gene3D" id="3.30.70.260">
    <property type="match status" value="1"/>
</dbReference>
<comment type="pathway">
    <text evidence="1">Purine metabolism; ppGpp biosynthesis; ppGpp from GTP: step 1/2.</text>
</comment>
<dbReference type="Gene3D" id="3.30.460.10">
    <property type="entry name" value="Beta Polymerase, domain 2"/>
    <property type="match status" value="1"/>
</dbReference>
<evidence type="ECO:0000259" key="8">
    <source>
        <dbReference type="PROSITE" id="PS51831"/>
    </source>
</evidence>
<dbReference type="RefSeq" id="WP_089136963.1">
    <property type="nucleotide sequence ID" value="NZ_BCMG01000009.1"/>
</dbReference>
<dbReference type="Gene3D" id="3.10.20.30">
    <property type="match status" value="1"/>
</dbReference>
<dbReference type="Proteomes" id="UP000198402">
    <property type="component" value="Unassembled WGS sequence"/>
</dbReference>
<dbReference type="STRING" id="1302250.GCA_001313225_02247"/>
<feature type="compositionally biased region" description="Basic and acidic residues" evidence="7">
    <location>
        <begin position="556"/>
        <end position="577"/>
    </location>
</feature>
<dbReference type="InterPro" id="IPR002912">
    <property type="entry name" value="ACT_dom"/>
</dbReference>
<dbReference type="FunFam" id="3.30.460.10:FF:000001">
    <property type="entry name" value="GTP pyrophosphokinase RelA"/>
    <property type="match status" value="1"/>
</dbReference>
<dbReference type="CDD" id="cd05399">
    <property type="entry name" value="NT_Rel-Spo_like"/>
    <property type="match status" value="1"/>
</dbReference>
<dbReference type="Pfam" id="PF19296">
    <property type="entry name" value="RelA_AH_RIS"/>
    <property type="match status" value="1"/>
</dbReference>
<dbReference type="InterPro" id="IPR004811">
    <property type="entry name" value="RelA/Spo_fam"/>
</dbReference>
<comment type="caution">
    <text evidence="10">The sequence shown here is derived from an EMBL/GenBank/DDBJ whole genome shotgun (WGS) entry which is preliminary data.</text>
</comment>
<evidence type="ECO:0000256" key="1">
    <source>
        <dbReference type="ARBA" id="ARBA00004976"/>
    </source>
</evidence>
<dbReference type="SUPFAM" id="SSF81271">
    <property type="entry name" value="TGS-like"/>
    <property type="match status" value="1"/>
</dbReference>
<dbReference type="Gene3D" id="1.10.3210.10">
    <property type="entry name" value="Hypothetical protein af1432"/>
    <property type="match status" value="1"/>
</dbReference>
<dbReference type="InterPro" id="IPR004095">
    <property type="entry name" value="TGS"/>
</dbReference>
<dbReference type="CDD" id="cd04876">
    <property type="entry name" value="ACT_RelA-SpoT"/>
    <property type="match status" value="1"/>
</dbReference>
<feature type="domain" description="TGS" evidence="9">
    <location>
        <begin position="393"/>
        <end position="454"/>
    </location>
</feature>
<proteinExistence type="inferred from homology"/>
<keyword evidence="3" id="KW-0342">GTP-binding</keyword>
<dbReference type="PANTHER" id="PTHR21262">
    <property type="entry name" value="GUANOSINE-3',5'-BIS DIPHOSPHATE 3'-PYROPHOSPHOHYDROLASE"/>
    <property type="match status" value="1"/>
</dbReference>
<dbReference type="GO" id="GO:0008728">
    <property type="term" value="F:GTP diphosphokinase activity"/>
    <property type="evidence" value="ECO:0007669"/>
    <property type="project" value="UniProtKB-EC"/>
</dbReference>
<organism evidence="10 11">
    <name type="scientific">Secundilactobacillus silagei JCM 19001</name>
    <dbReference type="NCBI Taxonomy" id="1302250"/>
    <lineage>
        <taxon>Bacteria</taxon>
        <taxon>Bacillati</taxon>
        <taxon>Bacillota</taxon>
        <taxon>Bacilli</taxon>
        <taxon>Lactobacillales</taxon>
        <taxon>Lactobacillaceae</taxon>
        <taxon>Secundilactobacillus</taxon>
    </lineage>
</organism>
<dbReference type="GO" id="GO:0003723">
    <property type="term" value="F:RNA binding"/>
    <property type="evidence" value="ECO:0007669"/>
    <property type="project" value="UniProtKB-KW"/>
</dbReference>
<evidence type="ECO:0000256" key="7">
    <source>
        <dbReference type="SAM" id="MobiDB-lite"/>
    </source>
</evidence>
<evidence type="ECO:0000259" key="9">
    <source>
        <dbReference type="PROSITE" id="PS51880"/>
    </source>
</evidence>
<dbReference type="InterPro" id="IPR043519">
    <property type="entry name" value="NT_sf"/>
</dbReference>
<evidence type="ECO:0000313" key="10">
    <source>
        <dbReference type="EMBL" id="GAX01754.1"/>
    </source>
</evidence>
<keyword evidence="5" id="KW-0694">RNA-binding</keyword>
<dbReference type="CDD" id="cd00077">
    <property type="entry name" value="HDc"/>
    <property type="match status" value="1"/>
</dbReference>
<dbReference type="SUPFAM" id="SSF81301">
    <property type="entry name" value="Nucleotidyltransferase"/>
    <property type="match status" value="1"/>
</dbReference>
<evidence type="ECO:0000313" key="11">
    <source>
        <dbReference type="Proteomes" id="UP000198402"/>
    </source>
</evidence>
<dbReference type="InterPro" id="IPR007685">
    <property type="entry name" value="RelA_SpoT"/>
</dbReference>
<dbReference type="Pfam" id="PF04607">
    <property type="entry name" value="RelA_SpoT"/>
    <property type="match status" value="1"/>
</dbReference>
<feature type="domain" description="HD" evidence="8">
    <location>
        <begin position="50"/>
        <end position="149"/>
    </location>
</feature>